<sequence>MEKDNKKSAVMNGIAKVFNAGGTGVVFAYDATSSALKKAYSYMKKAGKAKRMFTKGLATVTTSEVKQLKDKIGQYERKIKALYFEIGKEGSKHSVSESPLEAESVRQLIADVREYEKEIKRFEDRIVEIKEQKRAASEQKKEAKKTGKKVVKKEDIVRQVRKGIENTIAKSVRHAEFDSLSEREVFDKVAKDLLDNEMEIKILAAAELGKIGNPAAVPILMEAARYNNSNLTSEVINSLISINDPQAVELFKGRINDPKFTVRIGCLRGLYKMADDDVAIPIFIDGLRDKHPEVRRTAATFIGWRDYTDAAPSLIQALRDNDMRVRKAAIAALSNIKEETAVMSIINALGDKELEVREKAYDAIRVITGEDIKFDAHTYGKELKNSINEIKDWWQQRRLDKAEDAEYEEDSVAADVVVDTAVEPDEVESDEVEADEVESDEVEADEIEVVEAEEPEVVETEEEVVEDEVEEEEYDEETLDGMLKGDLLEICRDRNIDHQDSMSHEELKNLILGIETEEEEEKFEIEEYDEETLDGMLKGDLLEICRDRNIDHQDSMSHDELKNLILGIPNYDEETLDRMLKGDLLEICRDRNIDHQDSMSHDELKTLILGE</sequence>
<organism evidence="3">
    <name type="scientific">Candidatus Magnetananas rongchengensis</name>
    <dbReference type="NCBI Taxonomy" id="1463558"/>
    <lineage>
        <taxon>Bacteria</taxon>
        <taxon>Pseudomonadati</taxon>
        <taxon>Thermodesulfobacteriota</taxon>
        <taxon>Desulfobacteria</taxon>
        <taxon>Desulfobacterales</taxon>
        <taxon>Desulfobacteraceae</taxon>
        <taxon>Candidatus Magnetananas</taxon>
    </lineage>
</organism>
<comment type="function">
    <text evidence="1">Catalyzes the hydroxylation of the N(6)-(4-aminobutyl)-L-lysine intermediate produced by deoxyhypusine synthase/DHPS on a critical lysine of the eukaryotic translation initiation factor 5A/eIF-5A. This is the second step of the post-translational modification of that lysine into an unusual amino acid residue named hypusine. Hypusination is unique to mature eIF-5A factor and is essential for its function.</text>
</comment>
<dbReference type="SUPFAM" id="SSF48371">
    <property type="entry name" value="ARM repeat"/>
    <property type="match status" value="1"/>
</dbReference>
<dbReference type="PANTHER" id="PTHR12697">
    <property type="entry name" value="PBS LYASE HEAT-LIKE PROTEIN"/>
    <property type="match status" value="1"/>
</dbReference>
<dbReference type="AlphaFoldDB" id="A0A3Q8BKE3"/>
<feature type="coiled-coil region" evidence="2">
    <location>
        <begin position="58"/>
        <end position="149"/>
    </location>
</feature>
<accession>A0A3Q8BKE3</accession>
<dbReference type="Gene3D" id="1.25.10.10">
    <property type="entry name" value="Leucine-rich Repeat Variant"/>
    <property type="match status" value="2"/>
</dbReference>
<reference evidence="3" key="1">
    <citation type="submission" date="2016-11" db="EMBL/GenBank/DDBJ databases">
        <title>Region harboring genes involved in magnetosome formation of Candidatus Magnetananas rongchenensis.</title>
        <authorList>
            <person name="Wang M."/>
            <person name="Chen Y.-R."/>
            <person name="Zhang W."/>
            <person name="Pan H."/>
            <person name="Xiao T."/>
            <person name="Wu L.-F."/>
        </authorList>
    </citation>
    <scope>NUCLEOTIDE SEQUENCE</scope>
</reference>
<proteinExistence type="predicted"/>
<dbReference type="InterPro" id="IPR004155">
    <property type="entry name" value="PBS_lyase_HEAT"/>
</dbReference>
<dbReference type="SMART" id="SM00567">
    <property type="entry name" value="EZ_HEAT"/>
    <property type="match status" value="4"/>
</dbReference>
<name>A0A3Q8BKE3_9BACT</name>
<dbReference type="InterPro" id="IPR016024">
    <property type="entry name" value="ARM-type_fold"/>
</dbReference>
<dbReference type="PROSITE" id="PS50077">
    <property type="entry name" value="HEAT_REPEAT"/>
    <property type="match status" value="1"/>
</dbReference>
<dbReference type="EMBL" id="KY084568">
    <property type="protein sequence ID" value="ASQ41172.1"/>
    <property type="molecule type" value="Genomic_DNA"/>
</dbReference>
<dbReference type="Pfam" id="PF13646">
    <property type="entry name" value="HEAT_2"/>
    <property type="match status" value="2"/>
</dbReference>
<protein>
    <submittedName>
        <fullName evidence="3">Magnetosome protein Mad23</fullName>
    </submittedName>
</protein>
<dbReference type="InterPro" id="IPR021133">
    <property type="entry name" value="HEAT_type_2"/>
</dbReference>
<keyword evidence="2" id="KW-0175">Coiled coil</keyword>
<evidence type="ECO:0000256" key="1">
    <source>
        <dbReference type="ARBA" id="ARBA00045876"/>
    </source>
</evidence>
<evidence type="ECO:0000256" key="2">
    <source>
        <dbReference type="SAM" id="Coils"/>
    </source>
</evidence>
<evidence type="ECO:0000313" key="3">
    <source>
        <dbReference type="EMBL" id="ASQ41172.1"/>
    </source>
</evidence>
<dbReference type="GO" id="GO:0016491">
    <property type="term" value="F:oxidoreductase activity"/>
    <property type="evidence" value="ECO:0007669"/>
    <property type="project" value="TreeGrafter"/>
</dbReference>
<dbReference type="PANTHER" id="PTHR12697:SF5">
    <property type="entry name" value="DEOXYHYPUSINE HYDROXYLASE"/>
    <property type="match status" value="1"/>
</dbReference>
<dbReference type="InterPro" id="IPR011989">
    <property type="entry name" value="ARM-like"/>
</dbReference>
<gene>
    <name evidence="3" type="primary">mad23</name>
</gene>